<protein>
    <recommendedName>
        <fullName evidence="2">DhaL domain-containing protein</fullName>
    </recommendedName>
</protein>
<dbReference type="STRING" id="1075402.AN216_25195"/>
<evidence type="ECO:0000256" key="1">
    <source>
        <dbReference type="SAM" id="MobiDB-lite"/>
    </source>
</evidence>
<dbReference type="SMART" id="SM01121">
    <property type="entry name" value="Dak1_2"/>
    <property type="match status" value="1"/>
</dbReference>
<feature type="region of interest" description="Disordered" evidence="1">
    <location>
        <begin position="217"/>
        <end position="240"/>
    </location>
</feature>
<comment type="caution">
    <text evidence="3">The sequence shown here is derived from an EMBL/GenBank/DDBJ whole genome shotgun (WGS) entry which is preliminary data.</text>
</comment>
<feature type="compositionally biased region" description="Gly residues" evidence="1">
    <location>
        <begin position="400"/>
        <end position="410"/>
    </location>
</feature>
<evidence type="ECO:0000313" key="3">
    <source>
        <dbReference type="EMBL" id="OEU91428.1"/>
    </source>
</evidence>
<dbReference type="InterPro" id="IPR033470">
    <property type="entry name" value="FakA-like_C"/>
</dbReference>
<dbReference type="InterPro" id="IPR048394">
    <property type="entry name" value="FakA-like_M"/>
</dbReference>
<dbReference type="SMART" id="SM01120">
    <property type="entry name" value="Dak2"/>
    <property type="match status" value="1"/>
</dbReference>
<proteinExistence type="predicted"/>
<dbReference type="PATRIC" id="fig|1075402.3.peg.5531"/>
<dbReference type="PANTHER" id="PTHR33434:SF4">
    <property type="entry name" value="PHOSPHATASE PROTEIN"/>
    <property type="match status" value="1"/>
</dbReference>
<dbReference type="Pfam" id="PF13684">
    <property type="entry name" value="FakA-like_C"/>
    <property type="match status" value="1"/>
</dbReference>
<sequence>MALDALRDARAELDGINVFPVADGDTGSNLCRTMEAAARRLREAPGESAAAALHAMSHGALLGACGNSGTILAQLLRGMAEEYAAEERAVAHRPGGDEVLDGALLRRALARAVAGAYEAVARPVEGTMLSVAAAAVPPPLAIATTAVDDGTASASAGVPAAEEALAVARDAHARARTALVATRGQLPALTEAGVVDAGGQGLVAVLGALADALATEPSASSGGLPAEPEQRPATDLPDAGAAGLGGATGIAEYEVMYLLDASDRAVRGLRTKLAELGDSLVVIGGEGLWNVHVHTRDAGAAVEMGIEAGRPHRLRITYLEDAGHHGQPEHPGQPPIPRCEPSAAAAVAADSVDTLDGPARARAVVTMVTGDGLEDLCTAAGATVLRTDLADIAPEDFEAPGGGANGGGAPRPGTPVSAAPGPGVTELTAAVLRTRAPEAVLLPNEAGLRDVAGEAAERLRSAGVRAAVIPTRAVVQGLAALAVHEPASRFDEDVVAMTAAAGATRYGEVSVADRRSWTTAGVCQAGDALGLVDGDVALIGREVEETAVAVLDRMLAAGGELVTLVRGTRTPTGLTARLAARVRDGYLAVDTVVYDGRQETGTLLIGVE</sequence>
<keyword evidence="4" id="KW-1185">Reference proteome</keyword>
<organism evidence="3 4">
    <name type="scientific">Streptomyces oceani</name>
    <dbReference type="NCBI Taxonomy" id="1075402"/>
    <lineage>
        <taxon>Bacteria</taxon>
        <taxon>Bacillati</taxon>
        <taxon>Actinomycetota</taxon>
        <taxon>Actinomycetes</taxon>
        <taxon>Kitasatosporales</taxon>
        <taxon>Streptomycetaceae</taxon>
        <taxon>Streptomyces</taxon>
    </lineage>
</organism>
<dbReference type="Proteomes" id="UP000176101">
    <property type="component" value="Unassembled WGS sequence"/>
</dbReference>
<dbReference type="InterPro" id="IPR004007">
    <property type="entry name" value="DhaL_dom"/>
</dbReference>
<accession>A0A1E7JRS3</accession>
<dbReference type="Gene3D" id="1.25.40.340">
    <property type="match status" value="1"/>
</dbReference>
<dbReference type="Pfam" id="PF21645">
    <property type="entry name" value="FakA-like_M"/>
    <property type="match status" value="1"/>
</dbReference>
<gene>
    <name evidence="3" type="ORF">AN216_25195</name>
</gene>
<reference evidence="3 4" key="1">
    <citation type="journal article" date="2016" name="Front. Microbiol.">
        <title>Comparative Genomics Analysis of Streptomyces Species Reveals Their Adaptation to the Marine Environment and Their Diversity at the Genomic Level.</title>
        <authorList>
            <person name="Tian X."/>
            <person name="Zhang Z."/>
            <person name="Yang T."/>
            <person name="Chen M."/>
            <person name="Li J."/>
            <person name="Chen F."/>
            <person name="Yang J."/>
            <person name="Li W."/>
            <person name="Zhang B."/>
            <person name="Zhang Z."/>
            <person name="Wu J."/>
            <person name="Zhang C."/>
            <person name="Long L."/>
            <person name="Xiao J."/>
        </authorList>
    </citation>
    <scope>NUCLEOTIDE SEQUENCE [LARGE SCALE GENOMIC DNA]</scope>
    <source>
        <strain evidence="3 4">SCSIO 02100</strain>
    </source>
</reference>
<dbReference type="Pfam" id="PF02734">
    <property type="entry name" value="Dak2"/>
    <property type="match status" value="1"/>
</dbReference>
<dbReference type="AlphaFoldDB" id="A0A1E7JRS3"/>
<dbReference type="EMBL" id="LJGU01000158">
    <property type="protein sequence ID" value="OEU91428.1"/>
    <property type="molecule type" value="Genomic_DNA"/>
</dbReference>
<dbReference type="InterPro" id="IPR050270">
    <property type="entry name" value="DegV_domain_contain"/>
</dbReference>
<dbReference type="SUPFAM" id="SSF101473">
    <property type="entry name" value="DhaL-like"/>
    <property type="match status" value="1"/>
</dbReference>
<dbReference type="InterPro" id="IPR036117">
    <property type="entry name" value="DhaL_dom_sf"/>
</dbReference>
<name>A0A1E7JRS3_9ACTN</name>
<feature type="domain" description="DhaL" evidence="2">
    <location>
        <begin position="1"/>
        <end position="211"/>
    </location>
</feature>
<dbReference type="OrthoDB" id="9760324at2"/>
<dbReference type="GO" id="GO:0006071">
    <property type="term" value="P:glycerol metabolic process"/>
    <property type="evidence" value="ECO:0007669"/>
    <property type="project" value="InterPro"/>
</dbReference>
<evidence type="ECO:0000313" key="4">
    <source>
        <dbReference type="Proteomes" id="UP000176101"/>
    </source>
</evidence>
<feature type="region of interest" description="Disordered" evidence="1">
    <location>
        <begin position="395"/>
        <end position="421"/>
    </location>
</feature>
<evidence type="ECO:0000259" key="2">
    <source>
        <dbReference type="PROSITE" id="PS51480"/>
    </source>
</evidence>
<dbReference type="GO" id="GO:0004371">
    <property type="term" value="F:glycerone kinase activity"/>
    <property type="evidence" value="ECO:0007669"/>
    <property type="project" value="InterPro"/>
</dbReference>
<dbReference type="PROSITE" id="PS51480">
    <property type="entry name" value="DHAL"/>
    <property type="match status" value="1"/>
</dbReference>
<dbReference type="PANTHER" id="PTHR33434">
    <property type="entry name" value="DEGV DOMAIN-CONTAINING PROTEIN DR_1986-RELATED"/>
    <property type="match status" value="1"/>
</dbReference>